<dbReference type="InterPro" id="IPR057939">
    <property type="entry name" value="TRF2_HOY1_PH"/>
</dbReference>
<dbReference type="Pfam" id="PF24818">
    <property type="entry name" value="PH_TRF2_HOY1"/>
    <property type="match status" value="1"/>
</dbReference>
<feature type="domain" description="TRF2/HOY1 PH-like" evidence="1">
    <location>
        <begin position="139"/>
        <end position="257"/>
    </location>
</feature>
<organism evidence="2 3">
    <name type="scientific">Turnera subulata</name>
    <dbReference type="NCBI Taxonomy" id="218843"/>
    <lineage>
        <taxon>Eukaryota</taxon>
        <taxon>Viridiplantae</taxon>
        <taxon>Streptophyta</taxon>
        <taxon>Embryophyta</taxon>
        <taxon>Tracheophyta</taxon>
        <taxon>Spermatophyta</taxon>
        <taxon>Magnoliopsida</taxon>
        <taxon>eudicotyledons</taxon>
        <taxon>Gunneridae</taxon>
        <taxon>Pentapetalae</taxon>
        <taxon>rosids</taxon>
        <taxon>fabids</taxon>
        <taxon>Malpighiales</taxon>
        <taxon>Passifloraceae</taxon>
        <taxon>Turnera</taxon>
    </lineage>
</organism>
<dbReference type="AlphaFoldDB" id="A0A9Q0JM38"/>
<evidence type="ECO:0000313" key="2">
    <source>
        <dbReference type="EMBL" id="KAJ4847831.1"/>
    </source>
</evidence>
<accession>A0A9Q0JM38</accession>
<reference evidence="2" key="2">
    <citation type="journal article" date="2023" name="Plants (Basel)">
        <title>Annotation of the Turnera subulata (Passifloraceae) Draft Genome Reveals the S-Locus Evolved after the Divergence of Turneroideae from Passifloroideae in a Stepwise Manner.</title>
        <authorList>
            <person name="Henning P.M."/>
            <person name="Roalson E.H."/>
            <person name="Mir W."/>
            <person name="McCubbin A.G."/>
            <person name="Shore J.S."/>
        </authorList>
    </citation>
    <scope>NUCLEOTIDE SEQUENCE</scope>
    <source>
        <strain evidence="2">F60SS</strain>
    </source>
</reference>
<reference evidence="2" key="1">
    <citation type="submission" date="2022-02" db="EMBL/GenBank/DDBJ databases">
        <authorList>
            <person name="Henning P.M."/>
            <person name="McCubbin A.G."/>
            <person name="Shore J.S."/>
        </authorList>
    </citation>
    <scope>NUCLEOTIDE SEQUENCE</scope>
    <source>
        <strain evidence="2">F60SS</strain>
        <tissue evidence="2">Leaves</tissue>
    </source>
</reference>
<dbReference type="PANTHER" id="PTHR33494">
    <property type="entry name" value="OS02G0793800 PROTEIN"/>
    <property type="match status" value="1"/>
</dbReference>
<dbReference type="Proteomes" id="UP001141552">
    <property type="component" value="Unassembled WGS sequence"/>
</dbReference>
<dbReference type="EMBL" id="JAKUCV010001070">
    <property type="protein sequence ID" value="KAJ4847831.1"/>
    <property type="molecule type" value="Genomic_DNA"/>
</dbReference>
<evidence type="ECO:0000259" key="1">
    <source>
        <dbReference type="Pfam" id="PF24818"/>
    </source>
</evidence>
<comment type="caution">
    <text evidence="2">The sequence shown here is derived from an EMBL/GenBank/DDBJ whole genome shotgun (WGS) entry which is preliminary data.</text>
</comment>
<dbReference type="OrthoDB" id="813303at2759"/>
<protein>
    <recommendedName>
        <fullName evidence="1">TRF2/HOY1 PH-like domain-containing protein</fullName>
    </recommendedName>
</protein>
<proteinExistence type="predicted"/>
<evidence type="ECO:0000313" key="3">
    <source>
        <dbReference type="Proteomes" id="UP001141552"/>
    </source>
</evidence>
<sequence>MGIDPGCLSSNFVFDGGSVDRGGGGGYGGDKYLVSSNNNNNFAHDGYIPPSQSIDAANQRIMQTPKANNDQAKLDNELLKLRPIGLKLDVLSVQSILMSNKLSRTKNYDAQIGHRPSTSQAKANNFVSQPISEKLKASNFPASYIRIGSWEIVSKNEGDLVAKCYFAKKKLVWELLKGGLKSKIEIQWSDIIGLKATFRDNEPGILQLELNNPPTFHEEVDPQPRKHTIWKITSDFTEGQATSYRIHYLRFPPGSLDKHYEKLLQCEPRLLKLSQRHFPCLSTPFFQHNSFGHRDLGFEYSGHRPQINFGRANAALQSIPAPLVSAQPFHYYARASQPYVKETPSPISVMEFLPLDEQMSNQVLENPTSTHWGPNFNNYANSYPRPPLQGLIPVVPSNQGSPMLFNTANNYRRNDVQGQGFMSPVLSNSPGYYARGPGSCLAPIPAQGRPVLSNSVDSCRGNQVQELLAVVPSAQVNQVVLNNASGGYDTNQGVLTAVPLTQVSYDQGLSSHQLLDEGPKKKLCMTKVASLSQLLDLSNYENSANLSTQQHTSNGDDGFVFPEHANPNLSEFCPSQVGGMPPPQHPMINQQWNDSSCGAVNNSDAVIMQEFGQVNSFNEGHHWNRDRMGWYS</sequence>
<dbReference type="PANTHER" id="PTHR33494:SF5">
    <property type="entry name" value="F10A16.6 PROTEIN"/>
    <property type="match status" value="1"/>
</dbReference>
<gene>
    <name evidence="2" type="ORF">Tsubulata_011786</name>
</gene>
<name>A0A9Q0JM38_9ROSI</name>
<keyword evidence="3" id="KW-1185">Reference proteome</keyword>